<evidence type="ECO:0000256" key="1">
    <source>
        <dbReference type="ARBA" id="ARBA00005298"/>
    </source>
</evidence>
<dbReference type="PANTHER" id="PTHR11188:SF17">
    <property type="entry name" value="FI21816P1"/>
    <property type="match status" value="1"/>
</dbReference>
<dbReference type="SMART" id="SM01017">
    <property type="entry name" value="Arrestin_C"/>
    <property type="match status" value="1"/>
</dbReference>
<feature type="region of interest" description="Disordered" evidence="2">
    <location>
        <begin position="365"/>
        <end position="439"/>
    </location>
</feature>
<dbReference type="PANTHER" id="PTHR11188">
    <property type="entry name" value="ARRESTIN DOMAIN CONTAINING PROTEIN"/>
    <property type="match status" value="1"/>
</dbReference>
<dbReference type="InterPro" id="IPR014752">
    <property type="entry name" value="Arrestin-like_C"/>
</dbReference>
<dbReference type="Pfam" id="PF02752">
    <property type="entry name" value="Arrestin_C"/>
    <property type="match status" value="1"/>
</dbReference>
<dbReference type="AlphaFoldDB" id="A0A3S1AZX0"/>
<proteinExistence type="inferred from homology"/>
<dbReference type="SUPFAM" id="SSF81296">
    <property type="entry name" value="E set domains"/>
    <property type="match status" value="2"/>
</dbReference>
<evidence type="ECO:0000256" key="2">
    <source>
        <dbReference type="SAM" id="MobiDB-lite"/>
    </source>
</evidence>
<evidence type="ECO:0000259" key="3">
    <source>
        <dbReference type="SMART" id="SM01017"/>
    </source>
</evidence>
<feature type="compositionally biased region" description="Polar residues" evidence="2">
    <location>
        <begin position="365"/>
        <end position="401"/>
    </location>
</feature>
<dbReference type="Gene3D" id="2.60.40.640">
    <property type="match status" value="2"/>
</dbReference>
<evidence type="ECO:0000313" key="5">
    <source>
        <dbReference type="Proteomes" id="UP000271974"/>
    </source>
</evidence>
<dbReference type="GO" id="GO:0015031">
    <property type="term" value="P:protein transport"/>
    <property type="evidence" value="ECO:0007669"/>
    <property type="project" value="TreeGrafter"/>
</dbReference>
<keyword evidence="5" id="KW-1185">Reference proteome</keyword>
<dbReference type="InterPro" id="IPR050357">
    <property type="entry name" value="Arrestin_domain-protein"/>
</dbReference>
<sequence length="731" mass="80629">MGKITGCSIILRNTKTGVYRPGDTIEGQVLLDVEDVVRINGVKIFLTGKALTQWHEPLKNPSQQSGLETYFNVFKWLVTESAGILPAGRNTYAFSFQLPSQGLPSSFEGQYGSVRYWLKLQVDKKFPGFDFIQYKYFTVLANVDANDPTLGKSLWYKNTKTMSKALGFGNAGKVTLRACTARKVYCPGDKIEISLEANNESTKDCGRVKAQLYQDVEFQAGTEKNYTSRPIRALVGHSLGAGKAIRWNKQKLTVEPMPPSTAERTCHIIKVTYHVLVEVEVSMGFNLCLKLLIIVGTIPLVSSPPKSGAQVSPNREDLVYNLCQQGIHAFSGSKDDFKNVKFTPQNVFVNNPVLSKPVYTEAESTTASLDASQQTSPKNLTPASSDSPTELSISVPNIQPSHPQPVVSPETPEKQTSPEASAVPEKSEGGPLPPSASSHEVPMAFAWENYISSAPEMSTAQGGGGRPVLEAPPTYEEAIAVGLPPHDSSAELGTVPFHLIENDGNGCVLLLLFPMNLSGLVQCCFRSSTGNLYLHHGQVLGFTNQLPMIPSDKETSAVMLYFPSQNASLSWLQNQTATFPDLATNWWALVAQNEFNTTGAKDLPSGGAQVSSSPHQPKTYGKLKWPAANTPERHEANRVVERVRELRNQCEHNTILSSSKVFFAWGDWSSFPYREADRCVFYVGQFDSPERYQAYRDRVAGDDVAKKVYEYFHEPMIRHALPTKDIHLFMN</sequence>
<organism evidence="4 5">
    <name type="scientific">Elysia chlorotica</name>
    <name type="common">Eastern emerald elysia</name>
    <name type="synonym">Sea slug</name>
    <dbReference type="NCBI Taxonomy" id="188477"/>
    <lineage>
        <taxon>Eukaryota</taxon>
        <taxon>Metazoa</taxon>
        <taxon>Spiralia</taxon>
        <taxon>Lophotrochozoa</taxon>
        <taxon>Mollusca</taxon>
        <taxon>Gastropoda</taxon>
        <taxon>Heterobranchia</taxon>
        <taxon>Euthyneura</taxon>
        <taxon>Panpulmonata</taxon>
        <taxon>Sacoglossa</taxon>
        <taxon>Placobranchoidea</taxon>
        <taxon>Plakobranchidae</taxon>
        <taxon>Elysia</taxon>
    </lineage>
</organism>
<accession>A0A3S1AZX0</accession>
<dbReference type="GO" id="GO:0005737">
    <property type="term" value="C:cytoplasm"/>
    <property type="evidence" value="ECO:0007669"/>
    <property type="project" value="TreeGrafter"/>
</dbReference>
<dbReference type="EMBL" id="RQTK01000661">
    <property type="protein sequence ID" value="RUS76455.1"/>
    <property type="molecule type" value="Genomic_DNA"/>
</dbReference>
<feature type="region of interest" description="Disordered" evidence="2">
    <location>
        <begin position="603"/>
        <end position="624"/>
    </location>
</feature>
<dbReference type="InterPro" id="IPR014756">
    <property type="entry name" value="Ig_E-set"/>
</dbReference>
<feature type="domain" description="Arrestin C-terminal-like" evidence="3">
    <location>
        <begin position="170"/>
        <end position="300"/>
    </location>
</feature>
<comment type="similarity">
    <text evidence="1">Belongs to the arrestin family.</text>
</comment>
<gene>
    <name evidence="4" type="ORF">EGW08_015796</name>
</gene>
<reference evidence="4 5" key="1">
    <citation type="submission" date="2019-01" db="EMBL/GenBank/DDBJ databases">
        <title>A draft genome assembly of the solar-powered sea slug Elysia chlorotica.</title>
        <authorList>
            <person name="Cai H."/>
            <person name="Li Q."/>
            <person name="Fang X."/>
            <person name="Li J."/>
            <person name="Curtis N.E."/>
            <person name="Altenburger A."/>
            <person name="Shibata T."/>
            <person name="Feng M."/>
            <person name="Maeda T."/>
            <person name="Schwartz J.A."/>
            <person name="Shigenobu S."/>
            <person name="Lundholm N."/>
            <person name="Nishiyama T."/>
            <person name="Yang H."/>
            <person name="Hasebe M."/>
            <person name="Li S."/>
            <person name="Pierce S.K."/>
            <person name="Wang J."/>
        </authorList>
    </citation>
    <scope>NUCLEOTIDE SEQUENCE [LARGE SCALE GENOMIC DNA]</scope>
    <source>
        <strain evidence="4">EC2010</strain>
        <tissue evidence="4">Whole organism of an adult</tissue>
    </source>
</reference>
<comment type="caution">
    <text evidence="4">The sequence shown here is derived from an EMBL/GenBank/DDBJ whole genome shotgun (WGS) entry which is preliminary data.</text>
</comment>
<name>A0A3S1AZX0_ELYCH</name>
<dbReference type="InterPro" id="IPR011022">
    <property type="entry name" value="Arrestin_C-like"/>
</dbReference>
<evidence type="ECO:0000313" key="4">
    <source>
        <dbReference type="EMBL" id="RUS76455.1"/>
    </source>
</evidence>
<protein>
    <recommendedName>
        <fullName evidence="3">Arrestin C-terminal-like domain-containing protein</fullName>
    </recommendedName>
</protein>
<dbReference type="Pfam" id="PF00339">
    <property type="entry name" value="Arrestin_N"/>
    <property type="match status" value="1"/>
</dbReference>
<dbReference type="OrthoDB" id="2333384at2759"/>
<dbReference type="Proteomes" id="UP000271974">
    <property type="component" value="Unassembled WGS sequence"/>
</dbReference>
<dbReference type="InterPro" id="IPR011021">
    <property type="entry name" value="Arrestin-like_N"/>
</dbReference>